<dbReference type="Pfam" id="PF04542">
    <property type="entry name" value="Sigma70_r2"/>
    <property type="match status" value="1"/>
</dbReference>
<evidence type="ECO:0000313" key="8">
    <source>
        <dbReference type="EMBL" id="MFC0316720.1"/>
    </source>
</evidence>
<proteinExistence type="inferred from homology"/>
<dbReference type="Gene3D" id="1.10.10.10">
    <property type="entry name" value="Winged helix-like DNA-binding domain superfamily/Winged helix DNA-binding domain"/>
    <property type="match status" value="1"/>
</dbReference>
<dbReference type="InterPro" id="IPR013325">
    <property type="entry name" value="RNA_pol_sigma_r2"/>
</dbReference>
<evidence type="ECO:0000313" key="9">
    <source>
        <dbReference type="Proteomes" id="UP001589774"/>
    </source>
</evidence>
<name>A0ABV6HEZ1_9SPHI</name>
<keyword evidence="4" id="KW-0238">DNA-binding</keyword>
<evidence type="ECO:0000259" key="6">
    <source>
        <dbReference type="Pfam" id="PF04542"/>
    </source>
</evidence>
<sequence>MNWFQRSKKTNETLDDASLLKRYLHTRDLTVLGELYERHTEMVYYVCFRYLEDGERAKDAVMQLFEELIVKVEKQEIKKFVTWLYVLTRNFCLMQLRSEKKMQWVSMEEFVEFPMDVHPEDREEKEIALVALEKCLETLPEKQKKSIDLFFLNEKCYKEIVDITGYSLNEVKSYIQNGKRNLKNCMDNHRERA</sequence>
<dbReference type="InterPro" id="IPR013324">
    <property type="entry name" value="RNA_pol_sigma_r3/r4-like"/>
</dbReference>
<keyword evidence="5" id="KW-0804">Transcription</keyword>
<feature type="domain" description="RNA polymerase sigma-70 region 2" evidence="6">
    <location>
        <begin position="35"/>
        <end position="101"/>
    </location>
</feature>
<dbReference type="Proteomes" id="UP001589774">
    <property type="component" value="Unassembled WGS sequence"/>
</dbReference>
<accession>A0ABV6HEZ1</accession>
<evidence type="ECO:0000259" key="7">
    <source>
        <dbReference type="Pfam" id="PF08281"/>
    </source>
</evidence>
<evidence type="ECO:0000256" key="3">
    <source>
        <dbReference type="ARBA" id="ARBA00023082"/>
    </source>
</evidence>
<gene>
    <name evidence="8" type="ORF">ACFFI0_00315</name>
</gene>
<dbReference type="PANTHER" id="PTHR43133">
    <property type="entry name" value="RNA POLYMERASE ECF-TYPE SIGMA FACTO"/>
    <property type="match status" value="1"/>
</dbReference>
<comment type="caution">
    <text evidence="8">The sequence shown here is derived from an EMBL/GenBank/DDBJ whole genome shotgun (WGS) entry which is preliminary data.</text>
</comment>
<evidence type="ECO:0000256" key="1">
    <source>
        <dbReference type="ARBA" id="ARBA00010641"/>
    </source>
</evidence>
<dbReference type="Gene3D" id="1.10.1740.10">
    <property type="match status" value="1"/>
</dbReference>
<dbReference type="NCBIfam" id="TIGR02937">
    <property type="entry name" value="sigma70-ECF"/>
    <property type="match status" value="1"/>
</dbReference>
<dbReference type="InterPro" id="IPR014284">
    <property type="entry name" value="RNA_pol_sigma-70_dom"/>
</dbReference>
<evidence type="ECO:0000256" key="2">
    <source>
        <dbReference type="ARBA" id="ARBA00023015"/>
    </source>
</evidence>
<reference evidence="8 9" key="1">
    <citation type="submission" date="2024-09" db="EMBL/GenBank/DDBJ databases">
        <authorList>
            <person name="Sun Q."/>
            <person name="Mori K."/>
        </authorList>
    </citation>
    <scope>NUCLEOTIDE SEQUENCE [LARGE SCALE GENOMIC DNA]</scope>
    <source>
        <strain evidence="8 9">CCM 7765</strain>
    </source>
</reference>
<keyword evidence="3" id="KW-0731">Sigma factor</keyword>
<protein>
    <submittedName>
        <fullName evidence="8">RNA polymerase sigma factor</fullName>
    </submittedName>
</protein>
<dbReference type="SUPFAM" id="SSF88659">
    <property type="entry name" value="Sigma3 and sigma4 domains of RNA polymerase sigma factors"/>
    <property type="match status" value="1"/>
</dbReference>
<keyword evidence="2" id="KW-0805">Transcription regulation</keyword>
<dbReference type="Pfam" id="PF08281">
    <property type="entry name" value="Sigma70_r4_2"/>
    <property type="match status" value="1"/>
</dbReference>
<keyword evidence="9" id="KW-1185">Reference proteome</keyword>
<evidence type="ECO:0000256" key="5">
    <source>
        <dbReference type="ARBA" id="ARBA00023163"/>
    </source>
</evidence>
<dbReference type="SUPFAM" id="SSF88946">
    <property type="entry name" value="Sigma2 domain of RNA polymerase sigma factors"/>
    <property type="match status" value="1"/>
</dbReference>
<dbReference type="InterPro" id="IPR039425">
    <property type="entry name" value="RNA_pol_sigma-70-like"/>
</dbReference>
<dbReference type="InterPro" id="IPR036388">
    <property type="entry name" value="WH-like_DNA-bd_sf"/>
</dbReference>
<dbReference type="RefSeq" id="WP_013663948.1">
    <property type="nucleotide sequence ID" value="NZ_JBHLWO010000001.1"/>
</dbReference>
<comment type="similarity">
    <text evidence="1">Belongs to the sigma-70 factor family. ECF subfamily.</text>
</comment>
<dbReference type="InterPro" id="IPR013249">
    <property type="entry name" value="RNA_pol_sigma70_r4_t2"/>
</dbReference>
<evidence type="ECO:0000256" key="4">
    <source>
        <dbReference type="ARBA" id="ARBA00023125"/>
    </source>
</evidence>
<feature type="domain" description="RNA polymerase sigma factor 70 region 4 type 2" evidence="7">
    <location>
        <begin position="130"/>
        <end position="182"/>
    </location>
</feature>
<organism evidence="8 9">
    <name type="scientific">Olivibacter oleidegradans</name>
    <dbReference type="NCBI Taxonomy" id="760123"/>
    <lineage>
        <taxon>Bacteria</taxon>
        <taxon>Pseudomonadati</taxon>
        <taxon>Bacteroidota</taxon>
        <taxon>Sphingobacteriia</taxon>
        <taxon>Sphingobacteriales</taxon>
        <taxon>Sphingobacteriaceae</taxon>
        <taxon>Olivibacter</taxon>
    </lineage>
</organism>
<dbReference type="PANTHER" id="PTHR43133:SF8">
    <property type="entry name" value="RNA POLYMERASE SIGMA FACTOR HI_1459-RELATED"/>
    <property type="match status" value="1"/>
</dbReference>
<dbReference type="InterPro" id="IPR007627">
    <property type="entry name" value="RNA_pol_sigma70_r2"/>
</dbReference>
<dbReference type="EMBL" id="JBHLWO010000001">
    <property type="protein sequence ID" value="MFC0316720.1"/>
    <property type="molecule type" value="Genomic_DNA"/>
</dbReference>